<evidence type="ECO:0000256" key="10">
    <source>
        <dbReference type="ARBA" id="ARBA00022927"/>
    </source>
</evidence>
<sequence length="971" mass="107641">MPGKLKAKIVAGRHLPVMDRASDLTDAFVEVKFGNTTFKTDVYPKSLNPQWNSEWFKFEVDDEHLQDEPLQITVLDHDTYSANDAIGKVYIDIDPLLYSEAASVISGWFPIYDTIHGIRGEINVLVKVELFNDLNRFRQSSCGVKFFCTTSIPRCYRAAMVHGFVEELVVNEDPEYQWIDRIRTPRASNEARQRLISLMSGELQRKIGLKVQEMGGNAVVGYLQCFDLEGESGLVVRAIGTACTLDKLSSGSAPSTATALPPSSPPPFSPSKPCSRQSSSSDTDLSLTPKTGKNTWPHPQSISIEFPFFTLTSFPSGFLLHVGGVVSARSVKLLDRIHNPALGNARSYKLLDWNSVAADEPETRDAWWEEIRQEIKSHAKALGCHAVVGYSESTSICEEVCILSASGTAAILNPRFMREGCLDVGSSDHRFEDPSPPSCGFCHIPYDELNMPFPAQLTYCYHCRRQKVPDVLFTTIDLPSEAAVTGKGCLIQARLCRLKKKAQGEVNATAISNLLPFMEYELHTQLMNKLKLRSMNALFGLHIQISVGENMLLGLASATGVYLAALPPPGGIQIAGKTPGDLSNEHHILTIQKKINDTIARNKELYQINPTELTEEVLGSPIPELRQRSRLLRSHSESSDEVSELDLSHGKKDAFVLEIDDTDAVEDIHSFLTDLPPPTGFYSCNTEIMPGIYNWTSGIQMFTSVRVFRLSHANLTNQGLNKIFTDLCENLLKSFYFKLRSMIPCCLCHLNFTVAVPEEELIQVASNSFYRIGKHYLLQNGSTYNLIKLSKGHMINIHATASVDYGSFADRCSTWLELLRLKAHTIRRGSVKTSRTTHNTDIKKKSQSLYFLLFVHLVLQQQFIFVSFLFVLQKISSCCSEGISMICGVSGFLHSFIAEVFAMVRAHVAALGGNAVVSYSMKECMLMENPNKNQAQCLINVSGDAVICVRETEQETTASTTTAATGSDGTT</sequence>
<evidence type="ECO:0000256" key="9">
    <source>
        <dbReference type="ARBA" id="ARBA00022837"/>
    </source>
</evidence>
<dbReference type="InterPro" id="IPR038983">
    <property type="entry name" value="C2CD5"/>
</dbReference>
<keyword evidence="13" id="KW-0966">Cell projection</keyword>
<dbReference type="GO" id="GO:0008286">
    <property type="term" value="P:insulin receptor signaling pathway"/>
    <property type="evidence" value="ECO:0007669"/>
    <property type="project" value="UniProtKB-ARBA"/>
</dbReference>
<evidence type="ECO:0000256" key="1">
    <source>
        <dbReference type="ARBA" id="ARBA00004156"/>
    </source>
</evidence>
<evidence type="ECO:0000256" key="2">
    <source>
        <dbReference type="ARBA" id="ARBA00004236"/>
    </source>
</evidence>
<dbReference type="SUPFAM" id="SSF49562">
    <property type="entry name" value="C2 domain (Calcium/lipid-binding domain, CaLB)"/>
    <property type="match status" value="1"/>
</dbReference>
<dbReference type="InterPro" id="IPR037785">
    <property type="entry name" value="C2_C2CD5"/>
</dbReference>
<dbReference type="GO" id="GO:0090314">
    <property type="term" value="P:positive regulation of protein targeting to membrane"/>
    <property type="evidence" value="ECO:0007669"/>
    <property type="project" value="TreeGrafter"/>
</dbReference>
<evidence type="ECO:0000256" key="4">
    <source>
        <dbReference type="ARBA" id="ARBA00004544"/>
    </source>
</evidence>
<dbReference type="FunFam" id="2.60.40.150:FF:000020">
    <property type="entry name" value="C2 calcium dependent domain containing 5"/>
    <property type="match status" value="1"/>
</dbReference>
<evidence type="ECO:0000256" key="15">
    <source>
        <dbReference type="ARBA" id="ARBA00068078"/>
    </source>
</evidence>
<organism evidence="18 19">
    <name type="scientific">Gouania willdenowi</name>
    <name type="common">Blunt-snouted clingfish</name>
    <name type="synonym">Lepadogaster willdenowi</name>
    <dbReference type="NCBI Taxonomy" id="441366"/>
    <lineage>
        <taxon>Eukaryota</taxon>
        <taxon>Metazoa</taxon>
        <taxon>Chordata</taxon>
        <taxon>Craniata</taxon>
        <taxon>Vertebrata</taxon>
        <taxon>Euteleostomi</taxon>
        <taxon>Actinopterygii</taxon>
        <taxon>Neopterygii</taxon>
        <taxon>Teleostei</taxon>
        <taxon>Neoteleostei</taxon>
        <taxon>Acanthomorphata</taxon>
        <taxon>Ovalentaria</taxon>
        <taxon>Blenniimorphae</taxon>
        <taxon>Blenniiformes</taxon>
        <taxon>Gobiesocoidei</taxon>
        <taxon>Gobiesocidae</taxon>
        <taxon>Gobiesocinae</taxon>
        <taxon>Gouania</taxon>
    </lineage>
</organism>
<dbReference type="InterPro" id="IPR057815">
    <property type="entry name" value="C2CD5_C"/>
</dbReference>
<dbReference type="GO" id="GO:0005938">
    <property type="term" value="C:cell cortex"/>
    <property type="evidence" value="ECO:0007669"/>
    <property type="project" value="UniProtKB-SubCell"/>
</dbReference>
<dbReference type="CDD" id="cd08688">
    <property type="entry name" value="C2_KIAA0528-like"/>
    <property type="match status" value="1"/>
</dbReference>
<evidence type="ECO:0000256" key="5">
    <source>
        <dbReference type="ARBA" id="ARBA00022448"/>
    </source>
</evidence>
<evidence type="ECO:0000313" key="18">
    <source>
        <dbReference type="Ensembl" id="ENSGWIP00000011989.1"/>
    </source>
</evidence>
<dbReference type="GO" id="GO:0005509">
    <property type="term" value="F:calcium ion binding"/>
    <property type="evidence" value="ECO:0007669"/>
    <property type="project" value="UniProtKB-ARBA"/>
</dbReference>
<dbReference type="Gene3D" id="2.60.40.150">
    <property type="entry name" value="C2 domain"/>
    <property type="match status" value="1"/>
</dbReference>
<dbReference type="AlphaFoldDB" id="A0A8C5DWF9"/>
<dbReference type="GO" id="GO:0031340">
    <property type="term" value="P:positive regulation of vesicle fusion"/>
    <property type="evidence" value="ECO:0007669"/>
    <property type="project" value="UniProtKB-ARBA"/>
</dbReference>
<reference evidence="18" key="2">
    <citation type="submission" date="2025-08" db="UniProtKB">
        <authorList>
            <consortium name="Ensembl"/>
        </authorList>
    </citation>
    <scope>IDENTIFICATION</scope>
</reference>
<reference evidence="18" key="3">
    <citation type="submission" date="2025-09" db="UniProtKB">
        <authorList>
            <consortium name="Ensembl"/>
        </authorList>
    </citation>
    <scope>IDENTIFICATION</scope>
</reference>
<dbReference type="Pfam" id="PF23025">
    <property type="entry name" value="YbjQ_2"/>
    <property type="match status" value="3"/>
</dbReference>
<dbReference type="GO" id="GO:0005886">
    <property type="term" value="C:plasma membrane"/>
    <property type="evidence" value="ECO:0007669"/>
    <property type="project" value="UniProtKB-SubCell"/>
</dbReference>
<keyword evidence="11" id="KW-0446">Lipid-binding</keyword>
<keyword evidence="14" id="KW-0968">Cytoplasmic vesicle</keyword>
<evidence type="ECO:0000256" key="11">
    <source>
        <dbReference type="ARBA" id="ARBA00023121"/>
    </source>
</evidence>
<evidence type="ECO:0000256" key="14">
    <source>
        <dbReference type="ARBA" id="ARBA00023329"/>
    </source>
</evidence>
<evidence type="ECO:0000256" key="7">
    <source>
        <dbReference type="ARBA" id="ARBA00022490"/>
    </source>
</evidence>
<feature type="compositionally biased region" description="Low complexity" evidence="16">
    <location>
        <begin position="249"/>
        <end position="261"/>
    </location>
</feature>
<dbReference type="Pfam" id="PF23128">
    <property type="entry name" value="YbjQ_4"/>
    <property type="match status" value="1"/>
</dbReference>
<dbReference type="Pfam" id="PF23028">
    <property type="entry name" value="YbjQ_3"/>
    <property type="match status" value="1"/>
</dbReference>
<accession>A0A8C5DWF9</accession>
<feature type="domain" description="C2" evidence="17">
    <location>
        <begin position="1"/>
        <end position="109"/>
    </location>
</feature>
<dbReference type="PANTHER" id="PTHR37412:SF2">
    <property type="entry name" value="C2 DOMAIN-CONTAINING PROTEIN 5"/>
    <property type="match status" value="1"/>
</dbReference>
<dbReference type="InterPro" id="IPR035892">
    <property type="entry name" value="C2_domain_sf"/>
</dbReference>
<dbReference type="InterPro" id="IPR000008">
    <property type="entry name" value="C2_dom"/>
</dbReference>
<keyword evidence="6" id="KW-1003">Cell membrane</keyword>
<evidence type="ECO:0000256" key="6">
    <source>
        <dbReference type="ARBA" id="ARBA00022475"/>
    </source>
</evidence>
<dbReference type="GO" id="GO:0005544">
    <property type="term" value="F:calcium-dependent phospholipid binding"/>
    <property type="evidence" value="ECO:0007669"/>
    <property type="project" value="InterPro"/>
</dbReference>
<keyword evidence="19" id="KW-1185">Reference proteome</keyword>
<evidence type="ECO:0000256" key="12">
    <source>
        <dbReference type="ARBA" id="ARBA00023136"/>
    </source>
</evidence>
<dbReference type="PANTHER" id="PTHR37412">
    <property type="entry name" value="C2 DOMAIN-CONTAINING PROTEIN 5"/>
    <property type="match status" value="1"/>
</dbReference>
<comment type="subcellular location">
    <subcellularLocation>
        <location evidence="2">Cell membrane</location>
    </subcellularLocation>
    <subcellularLocation>
        <location evidence="3">Cell projection</location>
        <location evidence="3">Ruffle</location>
    </subcellularLocation>
    <subcellularLocation>
        <location evidence="4">Cytoplasm</location>
        <location evidence="4">Cell cortex</location>
    </subcellularLocation>
    <subcellularLocation>
        <location evidence="1">Cytoplasmic vesicle membrane</location>
    </subcellularLocation>
</comment>
<evidence type="ECO:0000256" key="16">
    <source>
        <dbReference type="SAM" id="MobiDB-lite"/>
    </source>
</evidence>
<keyword evidence="10" id="KW-0653">Protein transport</keyword>
<dbReference type="Proteomes" id="UP000694680">
    <property type="component" value="Chromosome 6"/>
</dbReference>
<dbReference type="SMART" id="SM00239">
    <property type="entry name" value="C2"/>
    <property type="match status" value="1"/>
</dbReference>
<dbReference type="Pfam" id="PF00168">
    <property type="entry name" value="C2"/>
    <property type="match status" value="1"/>
</dbReference>
<dbReference type="GO" id="GO:0030659">
    <property type="term" value="C:cytoplasmic vesicle membrane"/>
    <property type="evidence" value="ECO:0007669"/>
    <property type="project" value="UniProtKB-SubCell"/>
</dbReference>
<reference evidence="18" key="1">
    <citation type="submission" date="2020-06" db="EMBL/GenBank/DDBJ databases">
        <authorList>
            <consortium name="Wellcome Sanger Institute Data Sharing"/>
        </authorList>
    </citation>
    <scope>NUCLEOTIDE SEQUENCE [LARGE SCALE GENOMIC DNA]</scope>
</reference>
<dbReference type="GO" id="GO:0065002">
    <property type="term" value="P:intracellular protein transmembrane transport"/>
    <property type="evidence" value="ECO:0007669"/>
    <property type="project" value="TreeGrafter"/>
</dbReference>
<keyword evidence="8" id="KW-0479">Metal-binding</keyword>
<evidence type="ECO:0000259" key="17">
    <source>
        <dbReference type="PROSITE" id="PS50004"/>
    </source>
</evidence>
<protein>
    <recommendedName>
        <fullName evidence="15">C2 domain-containing protein 5</fullName>
    </recommendedName>
</protein>
<dbReference type="GO" id="GO:0072659">
    <property type="term" value="P:protein localization to plasma membrane"/>
    <property type="evidence" value="ECO:0007669"/>
    <property type="project" value="TreeGrafter"/>
</dbReference>
<dbReference type="Ensembl" id="ENSGWIT00000013392.1">
    <property type="protein sequence ID" value="ENSGWIP00000011989.1"/>
    <property type="gene ID" value="ENSGWIG00000006990.1"/>
</dbReference>
<dbReference type="GO" id="GO:0010828">
    <property type="term" value="P:positive regulation of D-glucose transmembrane transport"/>
    <property type="evidence" value="ECO:0007669"/>
    <property type="project" value="TreeGrafter"/>
</dbReference>
<keyword evidence="9" id="KW-0106">Calcium</keyword>
<proteinExistence type="predicted"/>
<evidence type="ECO:0000256" key="3">
    <source>
        <dbReference type="ARBA" id="ARBA00004466"/>
    </source>
</evidence>
<evidence type="ECO:0000256" key="8">
    <source>
        <dbReference type="ARBA" id="ARBA00022723"/>
    </source>
</evidence>
<evidence type="ECO:0000313" key="19">
    <source>
        <dbReference type="Proteomes" id="UP000694680"/>
    </source>
</evidence>
<feature type="compositionally biased region" description="Low complexity" evidence="16">
    <location>
        <begin position="271"/>
        <end position="288"/>
    </location>
</feature>
<evidence type="ECO:0000256" key="13">
    <source>
        <dbReference type="ARBA" id="ARBA00023273"/>
    </source>
</evidence>
<name>A0A8C5DWF9_GOUWI</name>
<keyword evidence="12" id="KW-0472">Membrane</keyword>
<dbReference type="InterPro" id="IPR056430">
    <property type="entry name" value="C2CD5_YbjQ-like_dom"/>
</dbReference>
<dbReference type="PROSITE" id="PS50004">
    <property type="entry name" value="C2"/>
    <property type="match status" value="1"/>
</dbReference>
<feature type="region of interest" description="Disordered" evidence="16">
    <location>
        <begin position="249"/>
        <end position="296"/>
    </location>
</feature>
<keyword evidence="7" id="KW-0963">Cytoplasm</keyword>
<dbReference type="InterPro" id="IPR056431">
    <property type="entry name" value="C2CD5_YbjQ-rel_dom"/>
</dbReference>
<dbReference type="GO" id="GO:0001726">
    <property type="term" value="C:ruffle"/>
    <property type="evidence" value="ECO:0007669"/>
    <property type="project" value="UniProtKB-SubCell"/>
</dbReference>
<gene>
    <name evidence="18" type="primary">c2cd5</name>
</gene>
<keyword evidence="5" id="KW-0813">Transport</keyword>